<keyword evidence="4" id="KW-0443">Lipid metabolism</keyword>
<dbReference type="GO" id="GO:0006631">
    <property type="term" value="P:fatty acid metabolic process"/>
    <property type="evidence" value="ECO:0007669"/>
    <property type="project" value="UniProtKB-KW"/>
</dbReference>
<evidence type="ECO:0000256" key="2">
    <source>
        <dbReference type="ARBA" id="ARBA00022598"/>
    </source>
</evidence>
<feature type="domain" description="AMP-binding enzyme C-terminal" evidence="6">
    <location>
        <begin position="342"/>
        <end position="415"/>
    </location>
</feature>
<dbReference type="GO" id="GO:0016874">
    <property type="term" value="F:ligase activity"/>
    <property type="evidence" value="ECO:0007669"/>
    <property type="project" value="UniProtKB-KW"/>
</dbReference>
<evidence type="ECO:0000256" key="1">
    <source>
        <dbReference type="ARBA" id="ARBA00006432"/>
    </source>
</evidence>
<dbReference type="SUPFAM" id="SSF56801">
    <property type="entry name" value="Acetyl-CoA synthetase-like"/>
    <property type="match status" value="1"/>
</dbReference>
<keyword evidence="2" id="KW-0436">Ligase</keyword>
<dbReference type="PANTHER" id="PTHR43859:SF4">
    <property type="entry name" value="BUTANOATE--COA LIGASE AAE1-RELATED"/>
    <property type="match status" value="1"/>
</dbReference>
<organism evidence="7 8">
    <name type="scientific">Halomarina halobia</name>
    <dbReference type="NCBI Taxonomy" id="3033386"/>
    <lineage>
        <taxon>Archaea</taxon>
        <taxon>Methanobacteriati</taxon>
        <taxon>Methanobacteriota</taxon>
        <taxon>Stenosarchaea group</taxon>
        <taxon>Halobacteria</taxon>
        <taxon>Halobacteriales</taxon>
        <taxon>Natronomonadaceae</taxon>
        <taxon>Halomarina</taxon>
    </lineage>
</organism>
<evidence type="ECO:0000259" key="5">
    <source>
        <dbReference type="Pfam" id="PF00501"/>
    </source>
</evidence>
<keyword evidence="3" id="KW-0276">Fatty acid metabolism</keyword>
<keyword evidence="8" id="KW-1185">Reference proteome</keyword>
<dbReference type="Pfam" id="PF00501">
    <property type="entry name" value="AMP-binding"/>
    <property type="match status" value="1"/>
</dbReference>
<comment type="similarity">
    <text evidence="1">Belongs to the ATP-dependent AMP-binding enzyme family.</text>
</comment>
<dbReference type="RefSeq" id="WP_379794828.1">
    <property type="nucleotide sequence ID" value="NZ_JBHTBF010000003.1"/>
</dbReference>
<proteinExistence type="inferred from homology"/>
<dbReference type="InterPro" id="IPR045851">
    <property type="entry name" value="AMP-bd_C_sf"/>
</dbReference>
<accession>A0ABD6AFD2</accession>
<evidence type="ECO:0000256" key="4">
    <source>
        <dbReference type="ARBA" id="ARBA00023098"/>
    </source>
</evidence>
<dbReference type="PANTHER" id="PTHR43859">
    <property type="entry name" value="ACYL-ACTIVATING ENZYME"/>
    <property type="match status" value="1"/>
</dbReference>
<dbReference type="InterPro" id="IPR000873">
    <property type="entry name" value="AMP-dep_synth/lig_dom"/>
</dbReference>
<protein>
    <submittedName>
        <fullName evidence="7">AMP-binding protein</fullName>
    </submittedName>
</protein>
<evidence type="ECO:0000313" key="8">
    <source>
        <dbReference type="Proteomes" id="UP001596547"/>
    </source>
</evidence>
<dbReference type="Gene3D" id="3.40.50.12780">
    <property type="entry name" value="N-terminal domain of ligase-like"/>
    <property type="match status" value="1"/>
</dbReference>
<sequence length="448" mass="50421">MTVRRLNERDATQFVRTVEIAHQLETVEEYVILAGEVPETSLSPVRDYEAFVGGHDTEYDWPDLDEERECGICYTSGTTGLPKGAAYSHRGLYLLSMNYGAKDTFGICESDIILPIVPMFHVNRWCLPYSGTFYGSSFVLPNQHTDLASIEEQIRKQDVTVAAGVPTIWTNMAAYIGENSEADISTLDRILTGGSSPPPAIMRRFDEEFEAPIIQGYGMTEASPHLVNTLVTTEIQDLPEDEQYELRTKPGIPIPGAELRLRGEDGEPVPHDGTSKGEIQARAPWVIDEYFARPEATEESFTDDGWFKTGDIGTIDEHGYLAVVDRVDNIIKSGGEWISSVKLENELLAHESAIEAAVISVDHERWQERPVAYIVTKNEVGEDDLREHPLKEVPRWWLPDRFVFSEEIPRTSTGKYNKKVIRTSFNNEYGTLPIETNSDHPDHDQDRA</sequence>
<evidence type="ECO:0000313" key="7">
    <source>
        <dbReference type="EMBL" id="MFC7318927.1"/>
    </source>
</evidence>
<gene>
    <name evidence="7" type="ORF">ACFQPE_19310</name>
</gene>
<dbReference type="AlphaFoldDB" id="A0ABD6AFD2"/>
<dbReference type="InterPro" id="IPR025110">
    <property type="entry name" value="AMP-bd_C"/>
</dbReference>
<comment type="caution">
    <text evidence="7">The sequence shown here is derived from an EMBL/GenBank/DDBJ whole genome shotgun (WGS) entry which is preliminary data.</text>
</comment>
<dbReference type="EMBL" id="JBHTBF010000003">
    <property type="protein sequence ID" value="MFC7318927.1"/>
    <property type="molecule type" value="Genomic_DNA"/>
</dbReference>
<dbReference type="InterPro" id="IPR020845">
    <property type="entry name" value="AMP-binding_CS"/>
</dbReference>
<dbReference type="Pfam" id="PF13193">
    <property type="entry name" value="AMP-binding_C"/>
    <property type="match status" value="1"/>
</dbReference>
<dbReference type="Proteomes" id="UP001596547">
    <property type="component" value="Unassembled WGS sequence"/>
</dbReference>
<reference evidence="7 8" key="1">
    <citation type="journal article" date="2019" name="Int. J. Syst. Evol. Microbiol.">
        <title>The Global Catalogue of Microorganisms (GCM) 10K type strain sequencing project: providing services to taxonomists for standard genome sequencing and annotation.</title>
        <authorList>
            <consortium name="The Broad Institute Genomics Platform"/>
            <consortium name="The Broad Institute Genome Sequencing Center for Infectious Disease"/>
            <person name="Wu L."/>
            <person name="Ma J."/>
        </authorList>
    </citation>
    <scope>NUCLEOTIDE SEQUENCE [LARGE SCALE GENOMIC DNA]</scope>
    <source>
        <strain evidence="7 8">PSR21</strain>
    </source>
</reference>
<evidence type="ECO:0000256" key="3">
    <source>
        <dbReference type="ARBA" id="ARBA00022832"/>
    </source>
</evidence>
<dbReference type="InterPro" id="IPR042099">
    <property type="entry name" value="ANL_N_sf"/>
</dbReference>
<evidence type="ECO:0000259" key="6">
    <source>
        <dbReference type="Pfam" id="PF13193"/>
    </source>
</evidence>
<dbReference type="Gene3D" id="3.30.300.30">
    <property type="match status" value="1"/>
</dbReference>
<name>A0ABD6AFD2_9EURY</name>
<dbReference type="PROSITE" id="PS00455">
    <property type="entry name" value="AMP_BINDING"/>
    <property type="match status" value="1"/>
</dbReference>
<feature type="domain" description="AMP-dependent synthetase/ligase" evidence="5">
    <location>
        <begin position="22"/>
        <end position="291"/>
    </location>
</feature>